<name>A0ABN2CQ75_9MICO</name>
<comment type="caution">
    <text evidence="1">The sequence shown here is derived from an EMBL/GenBank/DDBJ whole genome shotgun (WGS) entry which is preliminary data.</text>
</comment>
<evidence type="ECO:0000313" key="1">
    <source>
        <dbReference type="EMBL" id="GAA1562485.1"/>
    </source>
</evidence>
<protein>
    <submittedName>
        <fullName evidence="1">Uncharacterized protein</fullName>
    </submittedName>
</protein>
<dbReference type="EMBL" id="BAAALY010000022">
    <property type="protein sequence ID" value="GAA1562485.1"/>
    <property type="molecule type" value="Genomic_DNA"/>
</dbReference>
<proteinExistence type="predicted"/>
<reference evidence="1 2" key="1">
    <citation type="journal article" date="2019" name="Int. J. Syst. Evol. Microbiol.">
        <title>The Global Catalogue of Microorganisms (GCM) 10K type strain sequencing project: providing services to taxonomists for standard genome sequencing and annotation.</title>
        <authorList>
            <consortium name="The Broad Institute Genomics Platform"/>
            <consortium name="The Broad Institute Genome Sequencing Center for Infectious Disease"/>
            <person name="Wu L."/>
            <person name="Ma J."/>
        </authorList>
    </citation>
    <scope>NUCLEOTIDE SEQUENCE [LARGE SCALE GENOMIC DNA]</scope>
    <source>
        <strain evidence="1 2">JCM 13319</strain>
    </source>
</reference>
<evidence type="ECO:0000313" key="2">
    <source>
        <dbReference type="Proteomes" id="UP001501791"/>
    </source>
</evidence>
<keyword evidence="2" id="KW-1185">Reference proteome</keyword>
<dbReference type="Proteomes" id="UP001501791">
    <property type="component" value="Unassembled WGS sequence"/>
</dbReference>
<sequence>MPLIDVTCSPDITDDARRTLARVLPDAVSKAVECLDEPYDGKLQPGDAIIRFHDVGPFDRFDIDVLIEVRSKWFADRAEDRERRVAQIHDAVAESIQVDQVGVYLSLPVAAWEQTE</sequence>
<gene>
    <name evidence="1" type="ORF">GCM10009691_40180</name>
</gene>
<accession>A0ABN2CQ75</accession>
<organism evidence="1 2">
    <name type="scientific">Brevibacterium picturae</name>
    <dbReference type="NCBI Taxonomy" id="260553"/>
    <lineage>
        <taxon>Bacteria</taxon>
        <taxon>Bacillati</taxon>
        <taxon>Actinomycetota</taxon>
        <taxon>Actinomycetes</taxon>
        <taxon>Micrococcales</taxon>
        <taxon>Brevibacteriaceae</taxon>
        <taxon>Brevibacterium</taxon>
    </lineage>
</organism>
<dbReference type="RefSeq" id="WP_346037364.1">
    <property type="nucleotide sequence ID" value="NZ_BAAALY010000022.1"/>
</dbReference>